<feature type="domain" description="Glutamine amidotransferase type-2" evidence="8">
    <location>
        <begin position="41"/>
        <end position="120"/>
    </location>
</feature>
<evidence type="ECO:0000256" key="2">
    <source>
        <dbReference type="ARBA" id="ARBA00005752"/>
    </source>
</evidence>
<dbReference type="Proteomes" id="UP001198862">
    <property type="component" value="Unassembled WGS sequence"/>
</dbReference>
<protein>
    <recommendedName>
        <fullName evidence="3">asparagine synthase (glutamine-hydrolyzing)</fullName>
        <ecNumber evidence="3">6.3.5.4</ecNumber>
    </recommendedName>
</protein>
<evidence type="ECO:0000256" key="4">
    <source>
        <dbReference type="ARBA" id="ARBA00022741"/>
    </source>
</evidence>
<dbReference type="InterPro" id="IPR014729">
    <property type="entry name" value="Rossmann-like_a/b/a_fold"/>
</dbReference>
<comment type="pathway">
    <text evidence="1">Amino-acid biosynthesis; L-asparagine biosynthesis; L-asparagine from L-aspartate (L-Gln route): step 1/1.</text>
</comment>
<evidence type="ECO:0000256" key="6">
    <source>
        <dbReference type="ARBA" id="ARBA00048741"/>
    </source>
</evidence>
<name>A0ABS8KT55_9HYPH</name>
<dbReference type="EMBL" id="JAJISD010000002">
    <property type="protein sequence ID" value="MCC8428806.1"/>
    <property type="molecule type" value="Genomic_DNA"/>
</dbReference>
<dbReference type="InterPro" id="IPR006426">
    <property type="entry name" value="Asn_synth_AEB"/>
</dbReference>
<dbReference type="InterPro" id="IPR051786">
    <property type="entry name" value="ASN_synthetase/amidase"/>
</dbReference>
<evidence type="ECO:0000256" key="1">
    <source>
        <dbReference type="ARBA" id="ARBA00005187"/>
    </source>
</evidence>
<dbReference type="SUPFAM" id="SSF52402">
    <property type="entry name" value="Adenine nucleotide alpha hydrolases-like"/>
    <property type="match status" value="1"/>
</dbReference>
<comment type="caution">
    <text evidence="9">The sequence shown here is derived from an EMBL/GenBank/DDBJ whole genome shotgun (WGS) entry which is preliminary data.</text>
</comment>
<dbReference type="PIRSF" id="PIRSF001589">
    <property type="entry name" value="Asn_synthetase_glu-h"/>
    <property type="match status" value="1"/>
</dbReference>
<proteinExistence type="inferred from homology"/>
<keyword evidence="4" id="KW-0547">Nucleotide-binding</keyword>
<dbReference type="InterPro" id="IPR029055">
    <property type="entry name" value="Ntn_hydrolases_N"/>
</dbReference>
<accession>A0ABS8KT55</accession>
<dbReference type="SUPFAM" id="SSF56235">
    <property type="entry name" value="N-terminal nucleophile aminohydrolases (Ntn hydrolases)"/>
    <property type="match status" value="1"/>
</dbReference>
<dbReference type="PANTHER" id="PTHR43284:SF1">
    <property type="entry name" value="ASPARAGINE SYNTHETASE"/>
    <property type="match status" value="1"/>
</dbReference>
<dbReference type="EC" id="6.3.5.4" evidence="3"/>
<organism evidence="9 10">
    <name type="scientific">Reyranella aquatilis</name>
    <dbReference type="NCBI Taxonomy" id="2035356"/>
    <lineage>
        <taxon>Bacteria</taxon>
        <taxon>Pseudomonadati</taxon>
        <taxon>Pseudomonadota</taxon>
        <taxon>Alphaproteobacteria</taxon>
        <taxon>Hyphomicrobiales</taxon>
        <taxon>Reyranellaceae</taxon>
        <taxon>Reyranella</taxon>
    </lineage>
</organism>
<evidence type="ECO:0000256" key="5">
    <source>
        <dbReference type="ARBA" id="ARBA00022840"/>
    </source>
</evidence>
<reference evidence="9 10" key="1">
    <citation type="submission" date="2021-11" db="EMBL/GenBank/DDBJ databases">
        <authorList>
            <person name="Lee D.-H."/>
            <person name="Kim S.-B."/>
        </authorList>
    </citation>
    <scope>NUCLEOTIDE SEQUENCE [LARGE SCALE GENOMIC DNA]</scope>
    <source>
        <strain evidence="9 10">KCTC 52223</strain>
    </source>
</reference>
<evidence type="ECO:0000256" key="3">
    <source>
        <dbReference type="ARBA" id="ARBA00012737"/>
    </source>
</evidence>
<dbReference type="InterPro" id="IPR001962">
    <property type="entry name" value="Asn_synthase"/>
</dbReference>
<dbReference type="Gene3D" id="3.40.50.620">
    <property type="entry name" value="HUPs"/>
    <property type="match status" value="2"/>
</dbReference>
<sequence>MKTFGVSFRPHDDEAVAILSGSDTCRIGAHQIIGNVRLDDRASLEARIGSLPPQSSDLEICLRAYIAWGDACVNFIQGDFSFVIWDETRRRVLGVRDHLGVRAFHYALVRGTLYISDSIDWILSQEAVPRDLDDVWIGDFLMVGFGLDFERSVRRHVSRLAPAHILDFSSKGLTTRRYWRLEIGDPVRFGKRADYVDRFRELLHQAVRDRLPAGRVGIAMSGGLDSTTLAAATVDVTNEPSRIVTECIHYSDSLQDEEGHFSRLVADKLNVELSLREASDSVYDPLWRARGINTAEPTPTIVQAYPNMVFAQRNRELASVWFFGEGPDDALPFDRDPYLSWLISRRNWKGYGLALADYARVKGIAGWRKTFLRAQRPGRKPGVDADNIPAWISPEFEREMRLSERLADLGRSRPAPHWKPSAIRAFSDPIWPALFDTLRVGEMAGGPEWRHPFLDLRLLQYLISLPTIPWAWRKDILRQAMRDKLPSEVLSRDKTPLVDQPLRAPLMKHGFPPLSGAPAFERYVQLEALPRHYSPTDHLDRVIFAHALDYWLSCD</sequence>
<evidence type="ECO:0000313" key="10">
    <source>
        <dbReference type="Proteomes" id="UP001198862"/>
    </source>
</evidence>
<keyword evidence="10" id="KW-1185">Reference proteome</keyword>
<comment type="catalytic activity">
    <reaction evidence="6">
        <text>L-aspartate + L-glutamine + ATP + H2O = L-asparagine + L-glutamate + AMP + diphosphate + H(+)</text>
        <dbReference type="Rhea" id="RHEA:12228"/>
        <dbReference type="ChEBI" id="CHEBI:15377"/>
        <dbReference type="ChEBI" id="CHEBI:15378"/>
        <dbReference type="ChEBI" id="CHEBI:29985"/>
        <dbReference type="ChEBI" id="CHEBI:29991"/>
        <dbReference type="ChEBI" id="CHEBI:30616"/>
        <dbReference type="ChEBI" id="CHEBI:33019"/>
        <dbReference type="ChEBI" id="CHEBI:58048"/>
        <dbReference type="ChEBI" id="CHEBI:58359"/>
        <dbReference type="ChEBI" id="CHEBI:456215"/>
        <dbReference type="EC" id="6.3.5.4"/>
    </reaction>
</comment>
<dbReference type="InterPro" id="IPR017932">
    <property type="entry name" value="GATase_2_dom"/>
</dbReference>
<evidence type="ECO:0000259" key="8">
    <source>
        <dbReference type="Pfam" id="PF13537"/>
    </source>
</evidence>
<dbReference type="PANTHER" id="PTHR43284">
    <property type="entry name" value="ASPARAGINE SYNTHETASE (GLUTAMINE-HYDROLYZING)"/>
    <property type="match status" value="1"/>
</dbReference>
<dbReference type="Gene3D" id="3.60.20.10">
    <property type="entry name" value="Glutamine Phosphoribosylpyrophosphate, subunit 1, domain 1"/>
    <property type="match status" value="1"/>
</dbReference>
<dbReference type="Pfam" id="PF13537">
    <property type="entry name" value="GATase_7"/>
    <property type="match status" value="1"/>
</dbReference>
<gene>
    <name evidence="9" type="ORF">LJ725_07520</name>
</gene>
<feature type="domain" description="Asparagine synthetase" evidence="7">
    <location>
        <begin position="199"/>
        <end position="507"/>
    </location>
</feature>
<dbReference type="RefSeq" id="WP_230550011.1">
    <property type="nucleotide sequence ID" value="NZ_JAJISD010000002.1"/>
</dbReference>
<evidence type="ECO:0000313" key="9">
    <source>
        <dbReference type="EMBL" id="MCC8428806.1"/>
    </source>
</evidence>
<keyword evidence="5" id="KW-0067">ATP-binding</keyword>
<dbReference type="Pfam" id="PF00733">
    <property type="entry name" value="Asn_synthase"/>
    <property type="match status" value="1"/>
</dbReference>
<comment type="similarity">
    <text evidence="2">Belongs to the asparagine synthetase family.</text>
</comment>
<evidence type="ECO:0000259" key="7">
    <source>
        <dbReference type="Pfam" id="PF00733"/>
    </source>
</evidence>